<evidence type="ECO:0008006" key="3">
    <source>
        <dbReference type="Google" id="ProtNLM"/>
    </source>
</evidence>
<dbReference type="RefSeq" id="WP_158871979.1">
    <property type="nucleotide sequence ID" value="NZ_CP046401.1"/>
</dbReference>
<reference evidence="1 2" key="1">
    <citation type="submission" date="2019-11" db="EMBL/GenBank/DDBJ databases">
        <authorList>
            <person name="Zheng R.K."/>
            <person name="Sun C.M."/>
        </authorList>
    </citation>
    <scope>NUCLEOTIDE SEQUENCE [LARGE SCALE GENOMIC DNA]</scope>
    <source>
        <strain evidence="1 2">WC007</strain>
    </source>
</reference>
<dbReference type="AlphaFoldDB" id="A0A6I6K841"/>
<dbReference type="Proteomes" id="UP000428260">
    <property type="component" value="Chromosome"/>
</dbReference>
<evidence type="ECO:0000313" key="2">
    <source>
        <dbReference type="Proteomes" id="UP000428260"/>
    </source>
</evidence>
<organism evidence="1 2">
    <name type="scientific">Maribellus comscasis</name>
    <dbReference type="NCBI Taxonomy" id="2681766"/>
    <lineage>
        <taxon>Bacteria</taxon>
        <taxon>Pseudomonadati</taxon>
        <taxon>Bacteroidota</taxon>
        <taxon>Bacteroidia</taxon>
        <taxon>Marinilabiliales</taxon>
        <taxon>Prolixibacteraceae</taxon>
        <taxon>Maribellus</taxon>
    </lineage>
</organism>
<proteinExistence type="predicted"/>
<evidence type="ECO:0000313" key="1">
    <source>
        <dbReference type="EMBL" id="QGY47783.1"/>
    </source>
</evidence>
<name>A0A6I6K841_9BACT</name>
<sequence>MKPKTSFSTFGHKFFLVITTAILLQSCATFNPGLIKYNEDKSLYEYGGPENAVPLRNKNNELISESNYESFLKEMEGNDNKYQGSKTYEKANSIKFKDHKIASLYSESVADINKGQFEKVPSKMDSLISLYPDALYFSDCTFLNGFALQNLGKTSDAKEKYKEFIDYSSGKYTERFRGHRNSDTNDSIWMAERNYAKSSIDGKQATTDTGFFQPFLPKYYYNSLHPGFGINPEDYAENTKHILMFMFGLDLSNNFSAGIQYYRQLNKYFDINPGYMTSGSIREISLAIPIKLYQSENNNLGLKVSPFMRYSGIKKLDINGVQTEFDENIFDFGVKASAGYYFAPKLSVGASYIYHRYNENNTYLFSNQNVEIWYFNEYDISLYYDLWKGFSLKSGIKAGDFVAGIYWSGWEVSYDFNQNDFVFRIDMF</sequence>
<protein>
    <recommendedName>
        <fullName evidence="3">Tetratricopeptide repeat protein</fullName>
    </recommendedName>
</protein>
<dbReference type="EMBL" id="CP046401">
    <property type="protein sequence ID" value="QGY47783.1"/>
    <property type="molecule type" value="Genomic_DNA"/>
</dbReference>
<dbReference type="Gene3D" id="1.25.40.10">
    <property type="entry name" value="Tetratricopeptide repeat domain"/>
    <property type="match status" value="1"/>
</dbReference>
<accession>A0A6I6K841</accession>
<dbReference type="InterPro" id="IPR011990">
    <property type="entry name" value="TPR-like_helical_dom_sf"/>
</dbReference>
<gene>
    <name evidence="1" type="ORF">GM418_30205</name>
</gene>
<keyword evidence="2" id="KW-1185">Reference proteome</keyword>
<dbReference type="KEGG" id="mcos:GM418_30205"/>
<dbReference type="PROSITE" id="PS51257">
    <property type="entry name" value="PROKAR_LIPOPROTEIN"/>
    <property type="match status" value="1"/>
</dbReference>